<sequence length="450" mass="47890">MIRWRPQSLIAQTIIVLLVGLTASHLLSMVVYSGDRADALTRLGDRAAAARIADAATLVLRTPTAERDTFVARYAGLSLDVGLVAAPGFEADPMPDAETRAVAATIAERLPPGTPLRVRIETPHHVPLFDHLRDAFYGEPARATIRAAVGVDDGRWLALTALPPEQGADHSALTSMAAMVAAIVLAAVWVVRRMTAPLETLAAAARRMAREVDAPDLAETGPAEVKDAIAAFNHMRSEVRRLLENRTLMLAAISHDLRTPITLLRLRVEALEPSEEREKMLGSLDDMERMIAATLSFARQDAADEPRVALDLNALVEAMVEDMRDLGRDVAYAGPDAPVCLSCRTQALKRAIGNLIDNAVNYGGSAHVALTVEIGRVNVTVSDRGPGLPSAQLEAVFQPFYRGDASRSRATGGSGLGLSITREIASAHGGTVTLANRPGGGLVATLTLPS</sequence>
<feature type="transmembrane region" description="Helical" evidence="15">
    <location>
        <begin position="9"/>
        <end position="32"/>
    </location>
</feature>
<feature type="domain" description="HAMP" evidence="17">
    <location>
        <begin position="192"/>
        <end position="244"/>
    </location>
</feature>
<dbReference type="PANTHER" id="PTHR44936">
    <property type="entry name" value="SENSOR PROTEIN CREC"/>
    <property type="match status" value="1"/>
</dbReference>
<gene>
    <name evidence="18" type="ORF">KL86APRO_11116</name>
</gene>
<dbReference type="InterPro" id="IPR003594">
    <property type="entry name" value="HATPase_dom"/>
</dbReference>
<dbReference type="InterPro" id="IPR004358">
    <property type="entry name" value="Sig_transdc_His_kin-like_C"/>
</dbReference>
<feature type="transmembrane region" description="Helical" evidence="15">
    <location>
        <begin position="172"/>
        <end position="191"/>
    </location>
</feature>
<dbReference type="PANTHER" id="PTHR44936:SF5">
    <property type="entry name" value="SENSOR HISTIDINE KINASE ENVZ"/>
    <property type="match status" value="1"/>
</dbReference>
<dbReference type="PROSITE" id="PS50109">
    <property type="entry name" value="HIS_KIN"/>
    <property type="match status" value="1"/>
</dbReference>
<evidence type="ECO:0000256" key="8">
    <source>
        <dbReference type="ARBA" id="ARBA00022692"/>
    </source>
</evidence>
<dbReference type="EC" id="2.7.13.3" evidence="3"/>
<proteinExistence type="predicted"/>
<evidence type="ECO:0000256" key="5">
    <source>
        <dbReference type="ARBA" id="ARBA00022519"/>
    </source>
</evidence>
<dbReference type="CDD" id="cd00075">
    <property type="entry name" value="HATPase"/>
    <property type="match status" value="1"/>
</dbReference>
<evidence type="ECO:0000256" key="12">
    <source>
        <dbReference type="ARBA" id="ARBA00022989"/>
    </source>
</evidence>
<evidence type="ECO:0000256" key="13">
    <source>
        <dbReference type="ARBA" id="ARBA00023012"/>
    </source>
</evidence>
<feature type="domain" description="Histidine kinase" evidence="16">
    <location>
        <begin position="252"/>
        <end position="450"/>
    </location>
</feature>
<dbReference type="Pfam" id="PF00672">
    <property type="entry name" value="HAMP"/>
    <property type="match status" value="1"/>
</dbReference>
<dbReference type="AlphaFoldDB" id="A0A212JIA1"/>
<evidence type="ECO:0000256" key="4">
    <source>
        <dbReference type="ARBA" id="ARBA00022475"/>
    </source>
</evidence>
<dbReference type="GO" id="GO:0005886">
    <property type="term" value="C:plasma membrane"/>
    <property type="evidence" value="ECO:0007669"/>
    <property type="project" value="UniProtKB-SubCell"/>
</dbReference>
<evidence type="ECO:0000259" key="17">
    <source>
        <dbReference type="PROSITE" id="PS50885"/>
    </source>
</evidence>
<protein>
    <recommendedName>
        <fullName evidence="3">histidine kinase</fullName>
        <ecNumber evidence="3">2.7.13.3</ecNumber>
    </recommendedName>
</protein>
<comment type="catalytic activity">
    <reaction evidence="1">
        <text>ATP + protein L-histidine = ADP + protein N-phospho-L-histidine.</text>
        <dbReference type="EC" id="2.7.13.3"/>
    </reaction>
</comment>
<evidence type="ECO:0000256" key="15">
    <source>
        <dbReference type="SAM" id="Phobius"/>
    </source>
</evidence>
<dbReference type="PRINTS" id="PR00344">
    <property type="entry name" value="BCTRLSENSOR"/>
</dbReference>
<evidence type="ECO:0000256" key="2">
    <source>
        <dbReference type="ARBA" id="ARBA00004429"/>
    </source>
</evidence>
<keyword evidence="11" id="KW-0067">ATP-binding</keyword>
<evidence type="ECO:0000256" key="9">
    <source>
        <dbReference type="ARBA" id="ARBA00022741"/>
    </source>
</evidence>
<comment type="subcellular location">
    <subcellularLocation>
        <location evidence="2">Cell inner membrane</location>
        <topology evidence="2">Multi-pass membrane protein</topology>
    </subcellularLocation>
</comment>
<evidence type="ECO:0000256" key="11">
    <source>
        <dbReference type="ARBA" id="ARBA00022840"/>
    </source>
</evidence>
<evidence type="ECO:0000256" key="1">
    <source>
        <dbReference type="ARBA" id="ARBA00000085"/>
    </source>
</evidence>
<keyword evidence="7" id="KW-0808">Transferase</keyword>
<dbReference type="SMART" id="SM00387">
    <property type="entry name" value="HATPase_c"/>
    <property type="match status" value="1"/>
</dbReference>
<evidence type="ECO:0000256" key="6">
    <source>
        <dbReference type="ARBA" id="ARBA00022553"/>
    </source>
</evidence>
<dbReference type="EMBL" id="FLUO01000001">
    <property type="protein sequence ID" value="SBV99168.1"/>
    <property type="molecule type" value="Genomic_DNA"/>
</dbReference>
<name>A0A212JIA1_9PROT</name>
<dbReference type="Pfam" id="PF00512">
    <property type="entry name" value="HisKA"/>
    <property type="match status" value="1"/>
</dbReference>
<keyword evidence="12 15" id="KW-1133">Transmembrane helix</keyword>
<evidence type="ECO:0000256" key="3">
    <source>
        <dbReference type="ARBA" id="ARBA00012438"/>
    </source>
</evidence>
<reference evidence="18" key="1">
    <citation type="submission" date="2016-04" db="EMBL/GenBank/DDBJ databases">
        <authorList>
            <person name="Evans L.H."/>
            <person name="Alamgir A."/>
            <person name="Owens N."/>
            <person name="Weber N.D."/>
            <person name="Virtaneva K."/>
            <person name="Barbian K."/>
            <person name="Babar A."/>
            <person name="Rosenke K."/>
        </authorList>
    </citation>
    <scope>NUCLEOTIDE SEQUENCE</scope>
    <source>
        <strain evidence="18">86</strain>
    </source>
</reference>
<dbReference type="PROSITE" id="PS50885">
    <property type="entry name" value="HAMP"/>
    <property type="match status" value="1"/>
</dbReference>
<evidence type="ECO:0000256" key="14">
    <source>
        <dbReference type="ARBA" id="ARBA00023136"/>
    </source>
</evidence>
<evidence type="ECO:0000256" key="10">
    <source>
        <dbReference type="ARBA" id="ARBA00022777"/>
    </source>
</evidence>
<dbReference type="Gene3D" id="1.10.287.130">
    <property type="match status" value="1"/>
</dbReference>
<dbReference type="Gene3D" id="3.30.565.10">
    <property type="entry name" value="Histidine kinase-like ATPase, C-terminal domain"/>
    <property type="match status" value="1"/>
</dbReference>
<keyword evidence="13" id="KW-0902">Two-component regulatory system</keyword>
<keyword evidence="10 18" id="KW-0418">Kinase</keyword>
<dbReference type="InterPro" id="IPR005467">
    <property type="entry name" value="His_kinase_dom"/>
</dbReference>
<dbReference type="InterPro" id="IPR036097">
    <property type="entry name" value="HisK_dim/P_sf"/>
</dbReference>
<evidence type="ECO:0000313" key="18">
    <source>
        <dbReference type="EMBL" id="SBV99168.1"/>
    </source>
</evidence>
<keyword evidence="6" id="KW-0597">Phosphoprotein</keyword>
<dbReference type="SMART" id="SM00388">
    <property type="entry name" value="HisKA"/>
    <property type="match status" value="1"/>
</dbReference>
<accession>A0A212JIA1</accession>
<dbReference type="SUPFAM" id="SSF55874">
    <property type="entry name" value="ATPase domain of HSP90 chaperone/DNA topoisomerase II/histidine kinase"/>
    <property type="match status" value="1"/>
</dbReference>
<evidence type="ECO:0000256" key="7">
    <source>
        <dbReference type="ARBA" id="ARBA00022679"/>
    </source>
</evidence>
<keyword evidence="8 15" id="KW-0812">Transmembrane</keyword>
<dbReference type="CDD" id="cd00082">
    <property type="entry name" value="HisKA"/>
    <property type="match status" value="1"/>
</dbReference>
<dbReference type="SMART" id="SM00304">
    <property type="entry name" value="HAMP"/>
    <property type="match status" value="1"/>
</dbReference>
<dbReference type="InterPro" id="IPR050980">
    <property type="entry name" value="2C_sensor_his_kinase"/>
</dbReference>
<organism evidence="18">
    <name type="scientific">uncultured Alphaproteobacteria bacterium</name>
    <dbReference type="NCBI Taxonomy" id="91750"/>
    <lineage>
        <taxon>Bacteria</taxon>
        <taxon>Pseudomonadati</taxon>
        <taxon>Pseudomonadota</taxon>
        <taxon>Alphaproteobacteria</taxon>
        <taxon>environmental samples</taxon>
    </lineage>
</organism>
<dbReference type="Pfam" id="PF02518">
    <property type="entry name" value="HATPase_c"/>
    <property type="match status" value="1"/>
</dbReference>
<dbReference type="SUPFAM" id="SSF47384">
    <property type="entry name" value="Homodimeric domain of signal transducing histidine kinase"/>
    <property type="match status" value="1"/>
</dbReference>
<evidence type="ECO:0000259" key="16">
    <source>
        <dbReference type="PROSITE" id="PS50109"/>
    </source>
</evidence>
<dbReference type="InterPro" id="IPR036890">
    <property type="entry name" value="HATPase_C_sf"/>
</dbReference>
<keyword evidence="4" id="KW-1003">Cell membrane</keyword>
<dbReference type="InterPro" id="IPR003660">
    <property type="entry name" value="HAMP_dom"/>
</dbReference>
<keyword evidence="5" id="KW-0997">Cell inner membrane</keyword>
<dbReference type="GO" id="GO:0000155">
    <property type="term" value="F:phosphorelay sensor kinase activity"/>
    <property type="evidence" value="ECO:0007669"/>
    <property type="project" value="InterPro"/>
</dbReference>
<keyword evidence="14 15" id="KW-0472">Membrane</keyword>
<dbReference type="GO" id="GO:0005524">
    <property type="term" value="F:ATP binding"/>
    <property type="evidence" value="ECO:0007669"/>
    <property type="project" value="UniProtKB-KW"/>
</dbReference>
<keyword evidence="9" id="KW-0547">Nucleotide-binding</keyword>
<dbReference type="InterPro" id="IPR003661">
    <property type="entry name" value="HisK_dim/P_dom"/>
</dbReference>